<dbReference type="Pfam" id="PF00440">
    <property type="entry name" value="TetR_N"/>
    <property type="match status" value="1"/>
</dbReference>
<dbReference type="EMBL" id="FNDN01000004">
    <property type="protein sequence ID" value="SDH92171.1"/>
    <property type="molecule type" value="Genomic_DNA"/>
</dbReference>
<dbReference type="PRINTS" id="PR00455">
    <property type="entry name" value="HTHTETR"/>
</dbReference>
<dbReference type="InterPro" id="IPR009057">
    <property type="entry name" value="Homeodomain-like_sf"/>
</dbReference>
<proteinExistence type="predicted"/>
<sequence>MSGDWMRDERSSAAAQRILDAAAQLFAERGIDSVGMGDVATAAGCSRATLYRYFDNRAALQSAFVHREARRIGARVAESVSGTDDPEERVVAAALTAVRLVREEPILAAWFRMGNSGLAAELSHTSEVISSLATAFLAGSGAADAPAAAKWLVRIIVSLLTVPGADDAEERDMLARFVAPVVTGSPAGQRPADR</sequence>
<dbReference type="PANTHER" id="PTHR30055:SF200">
    <property type="entry name" value="HTH-TYPE TRANSCRIPTIONAL REPRESSOR BDCR"/>
    <property type="match status" value="1"/>
</dbReference>
<evidence type="ECO:0000256" key="1">
    <source>
        <dbReference type="ARBA" id="ARBA00023125"/>
    </source>
</evidence>
<dbReference type="AlphaFoldDB" id="A0A1G8GD04"/>
<dbReference type="GO" id="GO:0003700">
    <property type="term" value="F:DNA-binding transcription factor activity"/>
    <property type="evidence" value="ECO:0007669"/>
    <property type="project" value="TreeGrafter"/>
</dbReference>
<evidence type="ECO:0000313" key="2">
    <source>
        <dbReference type="EMBL" id="SDH92171.1"/>
    </source>
</evidence>
<dbReference type="RefSeq" id="WP_072737206.1">
    <property type="nucleotide sequence ID" value="NZ_CP048813.1"/>
</dbReference>
<dbReference type="Proteomes" id="UP000183263">
    <property type="component" value="Unassembled WGS sequence"/>
</dbReference>
<name>A0A1G8GD04_9NOCA</name>
<dbReference type="OrthoDB" id="4541857at2"/>
<dbReference type="PROSITE" id="PS50977">
    <property type="entry name" value="HTH_TETR_2"/>
    <property type="match status" value="1"/>
</dbReference>
<dbReference type="PANTHER" id="PTHR30055">
    <property type="entry name" value="HTH-TYPE TRANSCRIPTIONAL REGULATOR RUTR"/>
    <property type="match status" value="1"/>
</dbReference>
<dbReference type="InterPro" id="IPR001647">
    <property type="entry name" value="HTH_TetR"/>
</dbReference>
<protein>
    <submittedName>
        <fullName evidence="2">DNA-binding transcriptional regulator, AcrR family</fullName>
    </submittedName>
</protein>
<reference evidence="2 3" key="1">
    <citation type="submission" date="2016-10" db="EMBL/GenBank/DDBJ databases">
        <authorList>
            <person name="de Groot N.N."/>
        </authorList>
    </citation>
    <scope>NUCLEOTIDE SEQUENCE [LARGE SCALE GENOMIC DNA]</scope>
    <source>
        <strain evidence="2 3">DSM 44892</strain>
    </source>
</reference>
<organism evidence="2 3">
    <name type="scientific">Rhodococcus triatomae</name>
    <dbReference type="NCBI Taxonomy" id="300028"/>
    <lineage>
        <taxon>Bacteria</taxon>
        <taxon>Bacillati</taxon>
        <taxon>Actinomycetota</taxon>
        <taxon>Actinomycetes</taxon>
        <taxon>Mycobacteriales</taxon>
        <taxon>Nocardiaceae</taxon>
        <taxon>Rhodococcus</taxon>
    </lineage>
</organism>
<keyword evidence="1 2" id="KW-0238">DNA-binding</keyword>
<dbReference type="InterPro" id="IPR050109">
    <property type="entry name" value="HTH-type_TetR-like_transc_reg"/>
</dbReference>
<accession>A0A1G8GD04</accession>
<dbReference type="GO" id="GO:0000976">
    <property type="term" value="F:transcription cis-regulatory region binding"/>
    <property type="evidence" value="ECO:0007669"/>
    <property type="project" value="TreeGrafter"/>
</dbReference>
<evidence type="ECO:0000313" key="3">
    <source>
        <dbReference type="Proteomes" id="UP000183263"/>
    </source>
</evidence>
<dbReference type="Gene3D" id="1.10.357.10">
    <property type="entry name" value="Tetracycline Repressor, domain 2"/>
    <property type="match status" value="1"/>
</dbReference>
<keyword evidence="3" id="KW-1185">Reference proteome</keyword>
<gene>
    <name evidence="2" type="ORF">SAMN05444695_10452</name>
</gene>
<dbReference type="SUPFAM" id="SSF46689">
    <property type="entry name" value="Homeodomain-like"/>
    <property type="match status" value="1"/>
</dbReference>